<comment type="subcellular location">
    <subcellularLocation>
        <location evidence="1">Membrane</location>
        <topology evidence="1">Multi-pass membrane protein</topology>
    </subcellularLocation>
</comment>
<protein>
    <submittedName>
        <fullName evidence="7">Cytochrome C assembly protein</fullName>
    </submittedName>
</protein>
<evidence type="ECO:0000256" key="3">
    <source>
        <dbReference type="ARBA" id="ARBA00022989"/>
    </source>
</evidence>
<comment type="caution">
    <text evidence="7">The sequence shown here is derived from an EMBL/GenBank/DDBJ whole genome shotgun (WGS) entry which is preliminary data.</text>
</comment>
<keyword evidence="4 5" id="KW-0472">Membrane</keyword>
<evidence type="ECO:0000256" key="4">
    <source>
        <dbReference type="ARBA" id="ARBA00023136"/>
    </source>
</evidence>
<proteinExistence type="predicted"/>
<feature type="domain" description="Cytochrome c assembly protein" evidence="6">
    <location>
        <begin position="67"/>
        <end position="270"/>
    </location>
</feature>
<feature type="transmembrane region" description="Helical" evidence="5">
    <location>
        <begin position="249"/>
        <end position="269"/>
    </location>
</feature>
<evidence type="ECO:0000259" key="6">
    <source>
        <dbReference type="Pfam" id="PF01578"/>
    </source>
</evidence>
<dbReference type="InterPro" id="IPR045062">
    <property type="entry name" value="Cyt_c_biogenesis_CcsA/CcmC"/>
</dbReference>
<feature type="transmembrane region" description="Helical" evidence="5">
    <location>
        <begin position="72"/>
        <end position="90"/>
    </location>
</feature>
<feature type="transmembrane region" description="Helical" evidence="5">
    <location>
        <begin position="184"/>
        <end position="208"/>
    </location>
</feature>
<keyword evidence="2 5" id="KW-0812">Transmembrane</keyword>
<evidence type="ECO:0000256" key="5">
    <source>
        <dbReference type="SAM" id="Phobius"/>
    </source>
</evidence>
<dbReference type="GO" id="GO:0005886">
    <property type="term" value="C:plasma membrane"/>
    <property type="evidence" value="ECO:0007669"/>
    <property type="project" value="TreeGrafter"/>
</dbReference>
<name>A0A2I0QXT8_9BACI</name>
<dbReference type="PANTHER" id="PTHR30071">
    <property type="entry name" value="HEME EXPORTER PROTEIN C"/>
    <property type="match status" value="1"/>
</dbReference>
<keyword evidence="8" id="KW-1185">Reference proteome</keyword>
<dbReference type="Pfam" id="PF01578">
    <property type="entry name" value="Cytochrom_C_asm"/>
    <property type="match status" value="1"/>
</dbReference>
<feature type="transmembrane region" description="Helical" evidence="5">
    <location>
        <begin position="38"/>
        <end position="60"/>
    </location>
</feature>
<dbReference type="GO" id="GO:0017004">
    <property type="term" value="P:cytochrome complex assembly"/>
    <property type="evidence" value="ECO:0007669"/>
    <property type="project" value="InterPro"/>
</dbReference>
<keyword evidence="3 5" id="KW-1133">Transmembrane helix</keyword>
<organism evidence="7 8">
    <name type="scientific">Halalkalibacillus sediminis</name>
    <dbReference type="NCBI Taxonomy" id="2018042"/>
    <lineage>
        <taxon>Bacteria</taxon>
        <taxon>Bacillati</taxon>
        <taxon>Bacillota</taxon>
        <taxon>Bacilli</taxon>
        <taxon>Bacillales</taxon>
        <taxon>Bacillaceae</taxon>
        <taxon>Halalkalibacillus</taxon>
    </lineage>
</organism>
<reference evidence="7 8" key="1">
    <citation type="submission" date="2017-06" db="EMBL/GenBank/DDBJ databases">
        <title>the draft geome sequence of Illustriluteabacillus marina B3227.</title>
        <authorList>
            <person name="He R.-H."/>
            <person name="Du Z.-J."/>
        </authorList>
    </citation>
    <scope>NUCLEOTIDE SEQUENCE [LARGE SCALE GENOMIC DNA]</scope>
    <source>
        <strain evidence="7 8">B3227</strain>
    </source>
</reference>
<feature type="transmembrane region" description="Helical" evidence="5">
    <location>
        <begin position="133"/>
        <end position="163"/>
    </location>
</feature>
<evidence type="ECO:0000256" key="2">
    <source>
        <dbReference type="ARBA" id="ARBA00022692"/>
    </source>
</evidence>
<dbReference type="GO" id="GO:0020037">
    <property type="term" value="F:heme binding"/>
    <property type="evidence" value="ECO:0007669"/>
    <property type="project" value="InterPro"/>
</dbReference>
<evidence type="ECO:0000256" key="1">
    <source>
        <dbReference type="ARBA" id="ARBA00004141"/>
    </source>
</evidence>
<dbReference type="PANTHER" id="PTHR30071:SF15">
    <property type="entry name" value="PROTEIN HEMX"/>
    <property type="match status" value="1"/>
</dbReference>
<feature type="transmembrane region" description="Helical" evidence="5">
    <location>
        <begin position="95"/>
        <end position="113"/>
    </location>
</feature>
<evidence type="ECO:0000313" key="8">
    <source>
        <dbReference type="Proteomes" id="UP000243524"/>
    </source>
</evidence>
<dbReference type="EMBL" id="PJNH01000001">
    <property type="protein sequence ID" value="PKR79135.1"/>
    <property type="molecule type" value="Genomic_DNA"/>
</dbReference>
<gene>
    <name evidence="7" type="ORF">CEY16_05120</name>
</gene>
<dbReference type="AlphaFoldDB" id="A0A2I0QXT8"/>
<feature type="transmembrane region" description="Helical" evidence="5">
    <location>
        <begin position="214"/>
        <end position="237"/>
    </location>
</feature>
<dbReference type="OrthoDB" id="2417400at2"/>
<dbReference type="Proteomes" id="UP000243524">
    <property type="component" value="Unassembled WGS sequence"/>
</dbReference>
<evidence type="ECO:0000313" key="7">
    <source>
        <dbReference type="EMBL" id="PKR79135.1"/>
    </source>
</evidence>
<sequence>MSVFEYFRVYEIIVILYGLSLICYFYDFVQRDRKANQLAFWLLLVVWILQTIFLFTKIYITSTLPVFNLAEGLYFYAWLILLVSIVINYFYKVDFIVFVINLVGFMMMMGFLVSNTIQSDTLFSGQFIGELLLAHIVLAFIAYTLFTLSFAFSALYIVQFYLLKKKKWPQLLRRIGSLGQLDNLSFLMMILATPVLLIALILGVSWAYTTDDLFYWIDAKTVGSFVVLIVYCVILYLRVSKKIVGKNIALFNAIAFSILLLNYIFVSLFTNFHFL</sequence>
<feature type="transmembrane region" description="Helical" evidence="5">
    <location>
        <begin position="6"/>
        <end position="26"/>
    </location>
</feature>
<accession>A0A2I0QXT8</accession>
<dbReference type="InterPro" id="IPR002541">
    <property type="entry name" value="Cyt_c_assembly"/>
</dbReference>
<dbReference type="RefSeq" id="WP_101330879.1">
    <property type="nucleotide sequence ID" value="NZ_PJNH01000001.1"/>
</dbReference>